<evidence type="ECO:0000259" key="2">
    <source>
        <dbReference type="SMART" id="SM00731"/>
    </source>
</evidence>
<feature type="compositionally biased region" description="Polar residues" evidence="1">
    <location>
        <begin position="184"/>
        <end position="200"/>
    </location>
</feature>
<name>A0A0F8V618_9EURO</name>
<dbReference type="InterPro" id="IPR006640">
    <property type="entry name" value="SprT-like_domain"/>
</dbReference>
<dbReference type="AlphaFoldDB" id="A0A0F8V618"/>
<dbReference type="STRING" id="308745.A0A0F8V618"/>
<accession>A0A0F8V618</accession>
<feature type="region of interest" description="Disordered" evidence="1">
    <location>
        <begin position="1"/>
        <end position="55"/>
    </location>
</feature>
<feature type="compositionally biased region" description="Basic and acidic residues" evidence="1">
    <location>
        <begin position="369"/>
        <end position="382"/>
    </location>
</feature>
<feature type="region of interest" description="Disordered" evidence="1">
    <location>
        <begin position="98"/>
        <end position="295"/>
    </location>
</feature>
<feature type="region of interest" description="Disordered" evidence="1">
    <location>
        <begin position="342"/>
        <end position="382"/>
    </location>
</feature>
<feature type="compositionally biased region" description="Basic and acidic residues" evidence="1">
    <location>
        <begin position="140"/>
        <end position="152"/>
    </location>
</feature>
<dbReference type="GO" id="GO:0006950">
    <property type="term" value="P:response to stress"/>
    <property type="evidence" value="ECO:0007669"/>
    <property type="project" value="UniProtKB-ARBA"/>
</dbReference>
<feature type="domain" description="SprT-like" evidence="2">
    <location>
        <begin position="470"/>
        <end position="652"/>
    </location>
</feature>
<dbReference type="Proteomes" id="UP000034291">
    <property type="component" value="Unassembled WGS sequence"/>
</dbReference>
<feature type="compositionally biased region" description="Acidic residues" evidence="1">
    <location>
        <begin position="153"/>
        <end position="162"/>
    </location>
</feature>
<sequence length="685" mass="77014">MARLNTRSQAKQNALQEAPSGNGQPKRTATVLRREFQERRSPASSIAAGTREQWSPAMRETMFKKWPAGTTDKQPQVRGRLARSGTFSDLNFDIFADSDGASERGAEGTPKSKKASPLKLARANSLILPLPQAPRARTNRKSELYNYDKENDPVEEVVEEEAPSLSRNPSDASSTRRSPTRSRNPQQFTRYRQQEPNSGDESGEEDSFNSLEDFIVSDNEELSYHETSGDETEEERQHREPQSPPPPPLPPRRRLFRGRRADPTVELEKALLESAKNPDLRLEPSLPAAITIPSPTRNRIPRKLFQNHTEVSEKMDRLKLDDFDPSSQLQQDLLATAIELQSPSQTSQNDNSAFKTPPSSPTKGCLRSPVKEKVNIPPTPHRESVDAFWSQEATNDWIDQHSPHKLDIQLQEFDESDCEVDMEIMPRRSVVLKQTKTPSKAALKRAETEAKKAALERKKSFDSKKASLAEEFLKALDDAVADGQVQKRSADTGGVRIVWSKTLQTTAGRASWKRDSSSSSELSSSGRETPAIKPSKRTATIELAERIIDNEDRLINTLAHEYCHLANFMISNVHNNPHGSSFQNWGRKCKEALKNHPVYGGRVEVKTRHSYKIDYKYVWTCVDCGQSYGRHSKSIDPTKSRCGKCKGLLQQIKPKPRSVSPRKKQPPGREVDDVARGLEEVNLDV</sequence>
<feature type="region of interest" description="Disordered" evidence="1">
    <location>
        <begin position="653"/>
        <end position="685"/>
    </location>
</feature>
<reference evidence="3 4" key="1">
    <citation type="submission" date="2015-02" db="EMBL/GenBank/DDBJ databases">
        <title>Draft Genome Sequences of Two Closely-Related Aflatoxigenic Aspergillus Species Obtained from the Cote d'Ivoire.</title>
        <authorList>
            <person name="Moore G.G."/>
            <person name="Beltz S.B."/>
            <person name="Mack B.M."/>
        </authorList>
    </citation>
    <scope>NUCLEOTIDE SEQUENCE [LARGE SCALE GENOMIC DNA]</scope>
    <source>
        <strain evidence="3 4">SRRC1468</strain>
    </source>
</reference>
<feature type="compositionally biased region" description="Polar residues" evidence="1">
    <location>
        <begin position="342"/>
        <end position="354"/>
    </location>
</feature>
<dbReference type="InterPro" id="IPR035240">
    <property type="entry name" value="SprT_Zn_ribbon"/>
</dbReference>
<feature type="compositionally biased region" description="Low complexity" evidence="1">
    <location>
        <begin position="173"/>
        <end position="183"/>
    </location>
</feature>
<dbReference type="Pfam" id="PF17283">
    <property type="entry name" value="Zn_ribbon_SprT"/>
    <property type="match status" value="1"/>
</dbReference>
<organism evidence="3 4">
    <name type="scientific">Aspergillus rambellii</name>
    <dbReference type="NCBI Taxonomy" id="308745"/>
    <lineage>
        <taxon>Eukaryota</taxon>
        <taxon>Fungi</taxon>
        <taxon>Dikarya</taxon>
        <taxon>Ascomycota</taxon>
        <taxon>Pezizomycotina</taxon>
        <taxon>Eurotiomycetes</taxon>
        <taxon>Eurotiomycetidae</taxon>
        <taxon>Eurotiales</taxon>
        <taxon>Aspergillaceae</taxon>
        <taxon>Aspergillus</taxon>
        <taxon>Aspergillus subgen. Nidulantes</taxon>
    </lineage>
</organism>
<dbReference type="EMBL" id="JZBS01000053">
    <property type="protein sequence ID" value="KKK27254.1"/>
    <property type="molecule type" value="Genomic_DNA"/>
</dbReference>
<feature type="compositionally biased region" description="Basic residues" evidence="1">
    <location>
        <begin position="654"/>
        <end position="666"/>
    </location>
</feature>
<dbReference type="PANTHER" id="PTHR23099:SF0">
    <property type="entry name" value="GERM CELL NUCLEAR ACIDIC PROTEIN"/>
    <property type="match status" value="1"/>
</dbReference>
<feature type="compositionally biased region" description="Basic and acidic residues" evidence="1">
    <location>
        <begin position="259"/>
        <end position="282"/>
    </location>
</feature>
<dbReference type="SMART" id="SM00731">
    <property type="entry name" value="SprT"/>
    <property type="match status" value="1"/>
</dbReference>
<dbReference type="GO" id="GO:0005634">
    <property type="term" value="C:nucleus"/>
    <property type="evidence" value="ECO:0007669"/>
    <property type="project" value="TreeGrafter"/>
</dbReference>
<feature type="compositionally biased region" description="Basic and acidic residues" evidence="1">
    <location>
        <begin position="32"/>
        <end position="41"/>
    </location>
</feature>
<gene>
    <name evidence="3" type="ORF">ARAM_002244</name>
</gene>
<dbReference type="Pfam" id="PF10263">
    <property type="entry name" value="SprT-like"/>
    <property type="match status" value="1"/>
</dbReference>
<keyword evidence="4" id="KW-1185">Reference proteome</keyword>
<proteinExistence type="predicted"/>
<protein>
    <recommendedName>
        <fullName evidence="2">SprT-like domain-containing protein</fullName>
    </recommendedName>
</protein>
<evidence type="ECO:0000313" key="4">
    <source>
        <dbReference type="Proteomes" id="UP000034291"/>
    </source>
</evidence>
<evidence type="ECO:0000256" key="1">
    <source>
        <dbReference type="SAM" id="MobiDB-lite"/>
    </source>
</evidence>
<feature type="compositionally biased region" description="Basic and acidic residues" evidence="1">
    <location>
        <begin position="667"/>
        <end position="679"/>
    </location>
</feature>
<dbReference type="PANTHER" id="PTHR23099">
    <property type="entry name" value="TRANSCRIPTIONAL REGULATOR"/>
    <property type="match status" value="1"/>
</dbReference>
<feature type="region of interest" description="Disordered" evidence="1">
    <location>
        <begin position="509"/>
        <end position="536"/>
    </location>
</feature>
<evidence type="ECO:0000313" key="3">
    <source>
        <dbReference type="EMBL" id="KKK27254.1"/>
    </source>
</evidence>
<feature type="compositionally biased region" description="Polar residues" evidence="1">
    <location>
        <begin position="1"/>
        <end position="27"/>
    </location>
</feature>
<dbReference type="OrthoDB" id="20772at2759"/>
<comment type="caution">
    <text evidence="3">The sequence shown here is derived from an EMBL/GenBank/DDBJ whole genome shotgun (WGS) entry which is preliminary data.</text>
</comment>